<evidence type="ECO:0000259" key="9">
    <source>
        <dbReference type="Pfam" id="PF00749"/>
    </source>
</evidence>
<dbReference type="InterPro" id="IPR014729">
    <property type="entry name" value="Rossmann-like_a/b/a_fold"/>
</dbReference>
<feature type="binding site" evidence="7">
    <location>
        <begin position="7"/>
        <end position="11"/>
    </location>
    <ligand>
        <name>L-glutamate</name>
        <dbReference type="ChEBI" id="CHEBI:29985"/>
    </ligand>
</feature>
<dbReference type="eggNOG" id="COG0008">
    <property type="taxonomic scope" value="Bacteria"/>
</dbReference>
<evidence type="ECO:0000256" key="4">
    <source>
        <dbReference type="ARBA" id="ARBA00022833"/>
    </source>
</evidence>
<keyword evidence="3 7" id="KW-0547">Nucleotide-binding</keyword>
<evidence type="ECO:0000256" key="3">
    <source>
        <dbReference type="ARBA" id="ARBA00022741"/>
    </source>
</evidence>
<feature type="binding site" evidence="7">
    <location>
        <position position="99"/>
    </location>
    <ligand>
        <name>Zn(2+)</name>
        <dbReference type="ChEBI" id="CHEBI:29105"/>
    </ligand>
</feature>
<dbReference type="SUPFAM" id="SSF52374">
    <property type="entry name" value="Nucleotidylyl transferase"/>
    <property type="match status" value="1"/>
</dbReference>
<comment type="similarity">
    <text evidence="7">Belongs to the class-I aminoacyl-tRNA synthetase family. GluQ subfamily.</text>
</comment>
<evidence type="ECO:0000256" key="5">
    <source>
        <dbReference type="ARBA" id="ARBA00022840"/>
    </source>
</evidence>
<dbReference type="OrthoDB" id="9807503at2"/>
<evidence type="ECO:0000313" key="10">
    <source>
        <dbReference type="EMBL" id="AEP28676.1"/>
    </source>
</evidence>
<evidence type="ECO:0000313" key="11">
    <source>
        <dbReference type="Proteomes" id="UP000009282"/>
    </source>
</evidence>
<feature type="binding site" evidence="7">
    <location>
        <position position="229"/>
    </location>
    <ligand>
        <name>ATP</name>
        <dbReference type="ChEBI" id="CHEBI:30616"/>
    </ligand>
</feature>
<evidence type="ECO:0000256" key="1">
    <source>
        <dbReference type="ARBA" id="ARBA00022598"/>
    </source>
</evidence>
<reference evidence="10 11" key="1">
    <citation type="journal article" date="2011" name="J. Bacteriol.">
        <title>Complete genome sequence of seawater bacterium Glaciecola nitratireducens FR1064T.</title>
        <authorList>
            <person name="Bian F."/>
            <person name="Qin Q.L."/>
            <person name="Xie B.B."/>
            <person name="Shu Y.L."/>
            <person name="Zhang X.Y."/>
            <person name="Yu Y."/>
            <person name="Chen B."/>
            <person name="Chen X.L."/>
            <person name="Zhou B.C."/>
            <person name="Zhang Y.Z."/>
        </authorList>
    </citation>
    <scope>NUCLEOTIDE SEQUENCE [LARGE SCALE GENOMIC DNA]</scope>
    <source>
        <strain evidence="11">JCM 12485 / KCTC 12276 / FR1064</strain>
    </source>
</reference>
<feature type="domain" description="Glutamyl/glutaminyl-tRNA synthetase class Ib catalytic" evidence="9">
    <location>
        <begin position="7"/>
        <end position="271"/>
    </location>
</feature>
<feature type="binding site" evidence="7">
    <location>
        <position position="170"/>
    </location>
    <ligand>
        <name>L-glutamate</name>
        <dbReference type="ChEBI" id="CHEBI:29985"/>
    </ligand>
</feature>
<keyword evidence="5 7" id="KW-0067">ATP-binding</keyword>
<keyword evidence="6 7" id="KW-0030">Aminoacyl-tRNA synthetase</keyword>
<dbReference type="PANTHER" id="PTHR43311">
    <property type="entry name" value="GLUTAMATE--TRNA LIGASE"/>
    <property type="match status" value="1"/>
</dbReference>
<feature type="binding site" evidence="7">
    <location>
        <position position="101"/>
    </location>
    <ligand>
        <name>Zn(2+)</name>
        <dbReference type="ChEBI" id="CHEBI:29105"/>
    </ligand>
</feature>
<dbReference type="RefSeq" id="WP_014107553.1">
    <property type="nucleotide sequence ID" value="NC_016041.1"/>
</dbReference>
<evidence type="ECO:0000256" key="8">
    <source>
        <dbReference type="RuleBase" id="RU363037"/>
    </source>
</evidence>
<keyword evidence="11" id="KW-1185">Reference proteome</keyword>
<dbReference type="STRING" id="1085623.GNIT_0522"/>
<feature type="binding site" evidence="7">
    <location>
        <position position="113"/>
    </location>
    <ligand>
        <name>Zn(2+)</name>
        <dbReference type="ChEBI" id="CHEBI:29105"/>
    </ligand>
</feature>
<dbReference type="HOGENOM" id="CLU_015768_0_1_6"/>
<feature type="binding site" evidence="7">
    <location>
        <position position="43"/>
    </location>
    <ligand>
        <name>L-glutamate</name>
        <dbReference type="ChEBI" id="CHEBI:29985"/>
    </ligand>
</feature>
<dbReference type="PRINTS" id="PR00987">
    <property type="entry name" value="TRNASYNTHGLU"/>
</dbReference>
<dbReference type="InterPro" id="IPR000924">
    <property type="entry name" value="Glu/Gln-tRNA-synth"/>
</dbReference>
<dbReference type="NCBIfam" id="NF004314">
    <property type="entry name" value="PRK05710.1-3"/>
    <property type="match status" value="1"/>
</dbReference>
<dbReference type="FunFam" id="3.40.50.620:FF:000093">
    <property type="entry name" value="Glutamyl-Q tRNA(Asp) synthetase"/>
    <property type="match status" value="1"/>
</dbReference>
<evidence type="ECO:0000256" key="2">
    <source>
        <dbReference type="ARBA" id="ARBA00022723"/>
    </source>
</evidence>
<dbReference type="GO" id="GO:0005829">
    <property type="term" value="C:cytosol"/>
    <property type="evidence" value="ECO:0007669"/>
    <property type="project" value="TreeGrafter"/>
</dbReference>
<dbReference type="KEGG" id="gni:GNIT_0522"/>
<evidence type="ECO:0000256" key="6">
    <source>
        <dbReference type="ARBA" id="ARBA00023146"/>
    </source>
</evidence>
<dbReference type="InterPro" id="IPR020058">
    <property type="entry name" value="Glu/Gln-tRNA-synth_Ib_cat-dom"/>
</dbReference>
<dbReference type="Pfam" id="PF00749">
    <property type="entry name" value="tRNA-synt_1c"/>
    <property type="match status" value="1"/>
</dbReference>
<feature type="binding site" evidence="7">
    <location>
        <position position="117"/>
    </location>
    <ligand>
        <name>Zn(2+)</name>
        <dbReference type="ChEBI" id="CHEBI:29105"/>
    </ligand>
</feature>
<gene>
    <name evidence="7 10" type="primary">gluQ</name>
    <name evidence="10" type="ordered locus">GNIT_0522</name>
</gene>
<keyword evidence="4 7" id="KW-0862">Zinc</keyword>
<sequence>MQAYVGRFAPSPSGPLHFGSLVCALVSFLHARQAKGKWLVRIEDVDTTRVQEGADKVILSQLLAHGMQWDGDIVYQTDRQHAYQSALDTLHKQQLVYACACTRQEIKSKGRYYTGTCRQMQLPWENNAIRVINTCQNTYFDDIHLGHVQVDALFCSEDLSIKRKDGLFAYNLAVVVDDIEQHVSHIVRGADLIDTTVQQQHIYSLLGKTSPKYFHLPVICTKSGQKLSKQNHAAAIDNKQASKNLIYAFAAIGLSCQSLTEKMTIEELIHWALTHWSPNLLVKRREILISDINTV</sequence>
<dbReference type="GO" id="GO:0006424">
    <property type="term" value="P:glutamyl-tRNA aminoacylation"/>
    <property type="evidence" value="ECO:0007669"/>
    <property type="project" value="InterPro"/>
</dbReference>
<accession>G4QJL6</accession>
<dbReference type="NCBIfam" id="TIGR03838">
    <property type="entry name" value="queuosine_YadB"/>
    <property type="match status" value="1"/>
</dbReference>
<dbReference type="GO" id="GO:0005524">
    <property type="term" value="F:ATP binding"/>
    <property type="evidence" value="ECO:0007669"/>
    <property type="project" value="UniProtKB-KW"/>
</dbReference>
<keyword evidence="2 7" id="KW-0479">Metal-binding</keyword>
<name>G4QJL6_GLANF</name>
<dbReference type="AlphaFoldDB" id="G4QJL6"/>
<feature type="short sequence motif" description="'KMSKS' region" evidence="7">
    <location>
        <begin position="226"/>
        <end position="230"/>
    </location>
</feature>
<dbReference type="Proteomes" id="UP000009282">
    <property type="component" value="Chromosome"/>
</dbReference>
<dbReference type="GO" id="GO:0004818">
    <property type="term" value="F:glutamate-tRNA ligase activity"/>
    <property type="evidence" value="ECO:0007669"/>
    <property type="project" value="TreeGrafter"/>
</dbReference>
<keyword evidence="8" id="KW-0648">Protein biosynthesis</keyword>
<evidence type="ECO:0000256" key="7">
    <source>
        <dbReference type="HAMAP-Rule" id="MF_01428"/>
    </source>
</evidence>
<proteinExistence type="inferred from homology"/>
<dbReference type="HAMAP" id="MF_01428">
    <property type="entry name" value="Glu_Q_tRNA_synth"/>
    <property type="match status" value="1"/>
</dbReference>
<comment type="function">
    <text evidence="7">Catalyzes the tRNA-independent activation of glutamate in presence of ATP and the subsequent transfer of glutamate onto a tRNA(Asp). Glutamate is transferred on the 2-amino-5-(4,5-dihydroxy-2-cyclopenten-1-yl) moiety of the queuosine in the wobble position of the QUC anticodon.</text>
</comment>
<dbReference type="PANTHER" id="PTHR43311:SF1">
    <property type="entry name" value="GLUTAMYL-Q TRNA(ASP) SYNTHETASE"/>
    <property type="match status" value="1"/>
</dbReference>
<feature type="binding site" evidence="7">
    <location>
        <position position="188"/>
    </location>
    <ligand>
        <name>L-glutamate</name>
        <dbReference type="ChEBI" id="CHEBI:29985"/>
    </ligand>
</feature>
<dbReference type="GO" id="GO:0006400">
    <property type="term" value="P:tRNA modification"/>
    <property type="evidence" value="ECO:0007669"/>
    <property type="project" value="InterPro"/>
</dbReference>
<feature type="short sequence motif" description="'HIGH' region" evidence="7">
    <location>
        <begin position="10"/>
        <end position="20"/>
    </location>
</feature>
<dbReference type="EC" id="6.1.1.-" evidence="7"/>
<protein>
    <recommendedName>
        <fullName evidence="7">Glutamyl-Q tRNA(Asp) synthetase</fullName>
        <shortName evidence="7">Glu-Q-RSs</shortName>
        <ecNumber evidence="7">6.1.1.-</ecNumber>
    </recommendedName>
</protein>
<dbReference type="InterPro" id="IPR022380">
    <property type="entry name" value="Glu-Q_tRNA(Asp)_Synthase"/>
</dbReference>
<dbReference type="InterPro" id="IPR049940">
    <property type="entry name" value="GluQ/Sye"/>
</dbReference>
<dbReference type="Gene3D" id="3.40.50.620">
    <property type="entry name" value="HUPs"/>
    <property type="match status" value="1"/>
</dbReference>
<comment type="cofactor">
    <cofactor evidence="7">
        <name>Zn(2+)</name>
        <dbReference type="ChEBI" id="CHEBI:29105"/>
    </cofactor>
    <text evidence="7">Binds 1 zinc ion per subunit.</text>
</comment>
<organism evidence="10 11">
    <name type="scientific">Glaciecola nitratireducens (strain JCM 12485 / KCTC 12276 / FR1064)</name>
    <dbReference type="NCBI Taxonomy" id="1085623"/>
    <lineage>
        <taxon>Bacteria</taxon>
        <taxon>Pseudomonadati</taxon>
        <taxon>Pseudomonadota</taxon>
        <taxon>Gammaproteobacteria</taxon>
        <taxon>Alteromonadales</taxon>
        <taxon>Alteromonadaceae</taxon>
        <taxon>Brumicola</taxon>
    </lineage>
</organism>
<keyword evidence="1 7" id="KW-0436">Ligase</keyword>
<dbReference type="GO" id="GO:0008270">
    <property type="term" value="F:zinc ion binding"/>
    <property type="evidence" value="ECO:0007669"/>
    <property type="project" value="UniProtKB-UniRule"/>
</dbReference>
<dbReference type="EMBL" id="CP003060">
    <property type="protein sequence ID" value="AEP28676.1"/>
    <property type="molecule type" value="Genomic_DNA"/>
</dbReference>